<reference evidence="1" key="1">
    <citation type="journal article" date="2019" name="bioRxiv">
        <title>The Genome of the Zebra Mussel, Dreissena polymorpha: A Resource for Invasive Species Research.</title>
        <authorList>
            <person name="McCartney M.A."/>
            <person name="Auch B."/>
            <person name="Kono T."/>
            <person name="Mallez S."/>
            <person name="Zhang Y."/>
            <person name="Obille A."/>
            <person name="Becker A."/>
            <person name="Abrahante J.E."/>
            <person name="Garbe J."/>
            <person name="Badalamenti J.P."/>
            <person name="Herman A."/>
            <person name="Mangelson H."/>
            <person name="Liachko I."/>
            <person name="Sullivan S."/>
            <person name="Sone E.D."/>
            <person name="Koren S."/>
            <person name="Silverstein K.A.T."/>
            <person name="Beckman K.B."/>
            <person name="Gohl D.M."/>
        </authorList>
    </citation>
    <scope>NUCLEOTIDE SEQUENCE</scope>
    <source>
        <strain evidence="1">Duluth1</strain>
        <tissue evidence="1">Whole animal</tissue>
    </source>
</reference>
<evidence type="ECO:0000313" key="1">
    <source>
        <dbReference type="EMBL" id="KAH3712051.1"/>
    </source>
</evidence>
<accession>A0A9D4BPX3</accession>
<name>A0A9D4BPX3_DREPO</name>
<dbReference type="Proteomes" id="UP000828390">
    <property type="component" value="Unassembled WGS sequence"/>
</dbReference>
<proteinExistence type="predicted"/>
<organism evidence="1 2">
    <name type="scientific">Dreissena polymorpha</name>
    <name type="common">Zebra mussel</name>
    <name type="synonym">Mytilus polymorpha</name>
    <dbReference type="NCBI Taxonomy" id="45954"/>
    <lineage>
        <taxon>Eukaryota</taxon>
        <taxon>Metazoa</taxon>
        <taxon>Spiralia</taxon>
        <taxon>Lophotrochozoa</taxon>
        <taxon>Mollusca</taxon>
        <taxon>Bivalvia</taxon>
        <taxon>Autobranchia</taxon>
        <taxon>Heteroconchia</taxon>
        <taxon>Euheterodonta</taxon>
        <taxon>Imparidentia</taxon>
        <taxon>Neoheterodontei</taxon>
        <taxon>Myida</taxon>
        <taxon>Dreissenoidea</taxon>
        <taxon>Dreissenidae</taxon>
        <taxon>Dreissena</taxon>
    </lineage>
</organism>
<keyword evidence="2" id="KW-1185">Reference proteome</keyword>
<comment type="caution">
    <text evidence="1">The sequence shown here is derived from an EMBL/GenBank/DDBJ whole genome shotgun (WGS) entry which is preliminary data.</text>
</comment>
<sequence length="79" mass="8743">MRCDRSVFVILLDSDRSTSTGPSVQGRVLGASGLLQVLVEAGILNTGFNTRTKWQGHMLKLKYFPLDKGASPDKFVNRF</sequence>
<dbReference type="AlphaFoldDB" id="A0A9D4BPX3"/>
<protein>
    <submittedName>
        <fullName evidence="1">Uncharacterized protein</fullName>
    </submittedName>
</protein>
<reference evidence="1" key="2">
    <citation type="submission" date="2020-11" db="EMBL/GenBank/DDBJ databases">
        <authorList>
            <person name="McCartney M.A."/>
            <person name="Auch B."/>
            <person name="Kono T."/>
            <person name="Mallez S."/>
            <person name="Becker A."/>
            <person name="Gohl D.M."/>
            <person name="Silverstein K.A.T."/>
            <person name="Koren S."/>
            <person name="Bechman K.B."/>
            <person name="Herman A."/>
            <person name="Abrahante J.E."/>
            <person name="Garbe J."/>
        </authorList>
    </citation>
    <scope>NUCLEOTIDE SEQUENCE</scope>
    <source>
        <strain evidence="1">Duluth1</strain>
        <tissue evidence="1">Whole animal</tissue>
    </source>
</reference>
<evidence type="ECO:0000313" key="2">
    <source>
        <dbReference type="Proteomes" id="UP000828390"/>
    </source>
</evidence>
<dbReference type="EMBL" id="JAIWYP010000014">
    <property type="protein sequence ID" value="KAH3712051.1"/>
    <property type="molecule type" value="Genomic_DNA"/>
</dbReference>
<gene>
    <name evidence="1" type="ORF">DPMN_071728</name>
</gene>